<organism evidence="1 2">
    <name type="scientific">Geomicrobium sediminis</name>
    <dbReference type="NCBI Taxonomy" id="1347788"/>
    <lineage>
        <taxon>Bacteria</taxon>
        <taxon>Bacillati</taxon>
        <taxon>Bacillota</taxon>
        <taxon>Bacilli</taxon>
        <taxon>Bacillales</taxon>
        <taxon>Geomicrobium</taxon>
    </lineage>
</organism>
<keyword evidence="2" id="KW-1185">Reference proteome</keyword>
<dbReference type="RefSeq" id="WP_204698828.1">
    <property type="nucleotide sequence ID" value="NZ_JAFBEC010000009.1"/>
</dbReference>
<comment type="caution">
    <text evidence="1">The sequence shown here is derived from an EMBL/GenBank/DDBJ whole genome shotgun (WGS) entry which is preliminary data.</text>
</comment>
<name>A0ABS2PFI5_9BACL</name>
<dbReference type="Proteomes" id="UP000741863">
    <property type="component" value="Unassembled WGS sequence"/>
</dbReference>
<evidence type="ECO:0000313" key="1">
    <source>
        <dbReference type="EMBL" id="MBM7634079.1"/>
    </source>
</evidence>
<evidence type="ECO:0000313" key="2">
    <source>
        <dbReference type="Proteomes" id="UP000741863"/>
    </source>
</evidence>
<accession>A0ABS2PFI5</accession>
<sequence>MAEKKEATNQKQETYVAGSGIEYKFQHPGVLNWVRKRSQLIDVETKKMDQEQLLHYVHDNVIVDPKVDFGYWDENLEDFEEVTNEAQRFLRGVKKK</sequence>
<proteinExistence type="predicted"/>
<reference evidence="1 2" key="1">
    <citation type="submission" date="2021-01" db="EMBL/GenBank/DDBJ databases">
        <title>Genomic Encyclopedia of Type Strains, Phase IV (KMG-IV): sequencing the most valuable type-strain genomes for metagenomic binning, comparative biology and taxonomic classification.</title>
        <authorList>
            <person name="Goeker M."/>
        </authorList>
    </citation>
    <scope>NUCLEOTIDE SEQUENCE [LARGE SCALE GENOMIC DNA]</scope>
    <source>
        <strain evidence="1 2">DSM 25540</strain>
    </source>
</reference>
<protein>
    <submittedName>
        <fullName evidence="1">Uncharacterized protein</fullName>
    </submittedName>
</protein>
<gene>
    <name evidence="1" type="ORF">JOD17_003179</name>
</gene>
<dbReference type="EMBL" id="JAFBEC010000009">
    <property type="protein sequence ID" value="MBM7634079.1"/>
    <property type="molecule type" value="Genomic_DNA"/>
</dbReference>